<dbReference type="EMBL" id="FMZM01000013">
    <property type="protein sequence ID" value="SDE01635.1"/>
    <property type="molecule type" value="Genomic_DNA"/>
</dbReference>
<proteinExistence type="predicted"/>
<evidence type="ECO:0000313" key="1">
    <source>
        <dbReference type="EMBL" id="SDE01635.1"/>
    </source>
</evidence>
<sequence length="172" mass="18374">MLRDAPTLPDAVGCPHAGSAVPVEERSREPPYDGSVAAMTYTPTISCQADLEEAWRHLMQPLGFSGPSLWFMAVTPDDRAFPHLTQIEDCHRVPAPEEVLSLVAGVGAILDDVAPGARIAFLRTRPGRGGVDAEDRAWARALYGAARATGVALEVVHLATDRDVWPLPADAA</sequence>
<dbReference type="AlphaFoldDB" id="A0A1G6ZIJ8"/>
<dbReference type="Proteomes" id="UP000199034">
    <property type="component" value="Unassembled WGS sequence"/>
</dbReference>
<evidence type="ECO:0000313" key="2">
    <source>
        <dbReference type="Proteomes" id="UP000199034"/>
    </source>
</evidence>
<dbReference type="STRING" id="1045774.SAMN05421872_113136"/>
<dbReference type="RefSeq" id="WP_139175762.1">
    <property type="nucleotide sequence ID" value="NZ_FMZM01000013.1"/>
</dbReference>
<keyword evidence="2" id="KW-1185">Reference proteome</keyword>
<organism evidence="1 2">
    <name type="scientific">Nocardioides lianchengensis</name>
    <dbReference type="NCBI Taxonomy" id="1045774"/>
    <lineage>
        <taxon>Bacteria</taxon>
        <taxon>Bacillati</taxon>
        <taxon>Actinomycetota</taxon>
        <taxon>Actinomycetes</taxon>
        <taxon>Propionibacteriales</taxon>
        <taxon>Nocardioidaceae</taxon>
        <taxon>Nocardioides</taxon>
    </lineage>
</organism>
<name>A0A1G6ZIJ8_9ACTN</name>
<accession>A0A1G6ZIJ8</accession>
<gene>
    <name evidence="1" type="ORF">SAMN05421872_113136</name>
</gene>
<dbReference type="OrthoDB" id="4373027at2"/>
<reference evidence="2" key="1">
    <citation type="submission" date="2016-10" db="EMBL/GenBank/DDBJ databases">
        <authorList>
            <person name="Varghese N."/>
            <person name="Submissions S."/>
        </authorList>
    </citation>
    <scope>NUCLEOTIDE SEQUENCE [LARGE SCALE GENOMIC DNA]</scope>
    <source>
        <strain evidence="2">CGMCC 4.6858</strain>
    </source>
</reference>
<protein>
    <submittedName>
        <fullName evidence="1">Uncharacterized protein</fullName>
    </submittedName>
</protein>